<protein>
    <submittedName>
        <fullName evidence="2">Glucosamine-6-phosphate deaminase</fullName>
    </submittedName>
</protein>
<feature type="domain" description="Glucosamine/galactosamine-6-phosphate isomerase" evidence="1">
    <location>
        <begin position="7"/>
        <end position="226"/>
    </location>
</feature>
<gene>
    <name evidence="2" type="ORF">HX018_03330</name>
</gene>
<dbReference type="EMBL" id="JACAGK010000006">
    <property type="protein sequence ID" value="MDM1047274.1"/>
    <property type="molecule type" value="Genomic_DNA"/>
</dbReference>
<dbReference type="PANTHER" id="PTHR11280">
    <property type="entry name" value="GLUCOSAMINE-6-PHOSPHATE ISOMERASE"/>
    <property type="match status" value="1"/>
</dbReference>
<reference evidence="2" key="1">
    <citation type="submission" date="2020-06" db="EMBL/GenBank/DDBJ databases">
        <authorList>
            <person name="Dong N."/>
        </authorList>
    </citation>
    <scope>NUCLEOTIDE SEQUENCE</scope>
    <source>
        <strain evidence="2">R1692</strain>
    </source>
</reference>
<dbReference type="CDD" id="cd01399">
    <property type="entry name" value="GlcN6P_deaminase"/>
    <property type="match status" value="1"/>
</dbReference>
<dbReference type="RefSeq" id="WP_286650447.1">
    <property type="nucleotide sequence ID" value="NZ_JACAGK010000006.1"/>
</dbReference>
<reference evidence="2" key="2">
    <citation type="journal article" date="2022" name="Sci. Total Environ.">
        <title>Prevalence, transmission, and molecular epidemiology of tet(X)-positive bacteria among humans, animals, and environmental niches in China: An epidemiological, and genomic-based study.</title>
        <authorList>
            <person name="Dong N."/>
            <person name="Zeng Y."/>
            <person name="Cai C."/>
            <person name="Sun C."/>
            <person name="Lu J."/>
            <person name="Liu C."/>
            <person name="Zhou H."/>
            <person name="Sun Q."/>
            <person name="Shu L."/>
            <person name="Wang H."/>
            <person name="Wang Y."/>
            <person name="Wang S."/>
            <person name="Wu C."/>
            <person name="Chan E.W."/>
            <person name="Chen G."/>
            <person name="Shen Z."/>
            <person name="Chen S."/>
            <person name="Zhang R."/>
        </authorList>
    </citation>
    <scope>NUCLEOTIDE SEQUENCE</scope>
    <source>
        <strain evidence="2">R1692</strain>
    </source>
</reference>
<dbReference type="SUPFAM" id="SSF100950">
    <property type="entry name" value="NagB/RpiA/CoA transferase-like"/>
    <property type="match status" value="1"/>
</dbReference>
<dbReference type="InterPro" id="IPR004547">
    <property type="entry name" value="Glucosamine6P_isomerase"/>
</dbReference>
<evidence type="ECO:0000259" key="1">
    <source>
        <dbReference type="Pfam" id="PF01182"/>
    </source>
</evidence>
<name>A0ABT7NJA8_9SPHI</name>
<dbReference type="Pfam" id="PF01182">
    <property type="entry name" value="Glucosamine_iso"/>
    <property type="match status" value="1"/>
</dbReference>
<keyword evidence="3" id="KW-1185">Reference proteome</keyword>
<accession>A0ABT7NJA8</accession>
<dbReference type="InterPro" id="IPR037171">
    <property type="entry name" value="NagB/RpiA_transferase-like"/>
</dbReference>
<dbReference type="PANTHER" id="PTHR11280:SF6">
    <property type="entry name" value="GLUCOSAMINE-6-PHOSPHATE ISOMERASE NAGB"/>
    <property type="match status" value="1"/>
</dbReference>
<organism evidence="2 3">
    <name type="scientific">Sphingobacterium hotanense</name>
    <dbReference type="NCBI Taxonomy" id="649196"/>
    <lineage>
        <taxon>Bacteria</taxon>
        <taxon>Pseudomonadati</taxon>
        <taxon>Bacteroidota</taxon>
        <taxon>Sphingobacteriia</taxon>
        <taxon>Sphingobacteriales</taxon>
        <taxon>Sphingobacteriaceae</taxon>
        <taxon>Sphingobacterium</taxon>
    </lineage>
</organism>
<dbReference type="Proteomes" id="UP001170954">
    <property type="component" value="Unassembled WGS sequence"/>
</dbReference>
<proteinExistence type="predicted"/>
<comment type="caution">
    <text evidence="2">The sequence shown here is derived from an EMBL/GenBank/DDBJ whole genome shotgun (WGS) entry which is preliminary data.</text>
</comment>
<dbReference type="Gene3D" id="3.40.50.1360">
    <property type="match status" value="1"/>
</dbReference>
<sequence length="243" mass="27080">MNVEIFPDRESLGAHAGAKGAELIKEVIREKGEANIILATGQSQFETLETLIADQEIDWSKVRMFHLDEYIGMPITHKASFRKYLNERFVDKVGTLKEVVLINGEGDAQEECNRLGDIIINYPIDVAFVGIGENGHLAFNDPPADFDVEDSYLVVDLDAICRQQQMGEGWFNSIDEVPLQAISMSIKQIMKSKKIICAVPDERKALAVKNCLTKEVSNLYPASILQNHPACYCYLDKGSASLL</sequence>
<evidence type="ECO:0000313" key="3">
    <source>
        <dbReference type="Proteomes" id="UP001170954"/>
    </source>
</evidence>
<dbReference type="InterPro" id="IPR006148">
    <property type="entry name" value="Glc/Gal-6P_isomerase"/>
</dbReference>
<evidence type="ECO:0000313" key="2">
    <source>
        <dbReference type="EMBL" id="MDM1047274.1"/>
    </source>
</evidence>